<dbReference type="Gene3D" id="1.10.10.2840">
    <property type="entry name" value="PucR C-terminal helix-turn-helix domain"/>
    <property type="match status" value="1"/>
</dbReference>
<dbReference type="InterPro" id="IPR041522">
    <property type="entry name" value="CdaR_GGDEF"/>
</dbReference>
<dbReference type="Proteomes" id="UP000184536">
    <property type="component" value="Unassembled WGS sequence"/>
</dbReference>
<evidence type="ECO:0000259" key="4">
    <source>
        <dbReference type="Pfam" id="PF17853"/>
    </source>
</evidence>
<protein>
    <submittedName>
        <fullName evidence="5">Carbohydrate diacid regulator</fullName>
    </submittedName>
</protein>
<reference evidence="6" key="1">
    <citation type="submission" date="2016-11" db="EMBL/GenBank/DDBJ databases">
        <authorList>
            <person name="Varghese N."/>
            <person name="Submissions S."/>
        </authorList>
    </citation>
    <scope>NUCLEOTIDE SEQUENCE [LARGE SCALE GENOMIC DNA]</scope>
    <source>
        <strain evidence="6">DSM 17957</strain>
    </source>
</reference>
<dbReference type="InterPro" id="IPR042070">
    <property type="entry name" value="PucR_C-HTH_sf"/>
</dbReference>
<accession>A0A1M6I0T2</accession>
<dbReference type="InterPro" id="IPR051448">
    <property type="entry name" value="CdaR-like_regulators"/>
</dbReference>
<dbReference type="Pfam" id="PF05651">
    <property type="entry name" value="Diacid_rec"/>
    <property type="match status" value="1"/>
</dbReference>
<name>A0A1M6I0T2_9FIRM</name>
<evidence type="ECO:0000259" key="3">
    <source>
        <dbReference type="Pfam" id="PF13556"/>
    </source>
</evidence>
<evidence type="ECO:0000313" key="5">
    <source>
        <dbReference type="EMBL" id="SHJ27884.1"/>
    </source>
</evidence>
<dbReference type="Pfam" id="PF13556">
    <property type="entry name" value="HTH_30"/>
    <property type="match status" value="1"/>
</dbReference>
<dbReference type="InterPro" id="IPR008599">
    <property type="entry name" value="Diacid_rec"/>
</dbReference>
<keyword evidence="6" id="KW-1185">Reference proteome</keyword>
<organism evidence="5 6">
    <name type="scientific">Geosporobacter subterraneus DSM 17957</name>
    <dbReference type="NCBI Taxonomy" id="1121919"/>
    <lineage>
        <taxon>Bacteria</taxon>
        <taxon>Bacillati</taxon>
        <taxon>Bacillota</taxon>
        <taxon>Clostridia</taxon>
        <taxon>Peptostreptococcales</taxon>
        <taxon>Thermotaleaceae</taxon>
        <taxon>Geosporobacter</taxon>
    </lineage>
</organism>
<dbReference type="STRING" id="1121919.SAMN02745975_01693"/>
<dbReference type="InterPro" id="IPR025736">
    <property type="entry name" value="PucR_C-HTH_dom"/>
</dbReference>
<dbReference type="RefSeq" id="WP_110940862.1">
    <property type="nucleotide sequence ID" value="NZ_FQZV01000019.1"/>
</dbReference>
<proteinExistence type="inferred from homology"/>
<dbReference type="AlphaFoldDB" id="A0A1M6I0T2"/>
<dbReference type="PANTHER" id="PTHR33744">
    <property type="entry name" value="CARBOHYDRATE DIACID REGULATOR"/>
    <property type="match status" value="1"/>
</dbReference>
<evidence type="ECO:0000313" key="6">
    <source>
        <dbReference type="Proteomes" id="UP000184536"/>
    </source>
</evidence>
<dbReference type="PANTHER" id="PTHR33744:SF16">
    <property type="entry name" value="CARBOHYDRATE DIACID REGULATOR"/>
    <property type="match status" value="1"/>
</dbReference>
<evidence type="ECO:0000256" key="1">
    <source>
        <dbReference type="ARBA" id="ARBA00006754"/>
    </source>
</evidence>
<gene>
    <name evidence="5" type="ORF">SAMN02745975_01693</name>
</gene>
<feature type="domain" description="Putative sugar diacid recognition" evidence="2">
    <location>
        <begin position="4"/>
        <end position="135"/>
    </location>
</feature>
<sequence>MSLQSLQAQKIVERLMNILGKNINVIDTRGNIIASGDITRLNLFHRAAKAAADQRKTVLVDDNNIIDYEGCKKGVNIPIFNDNKVIGVVGITGEPSEVEGYGMIVKELVELMIQEDERKKLELFHSRAIRSFAKELIKHAEGEDIDLLYSRAKLVNFDCSVSRVVIVADICDFSNLIDINEEKSEIMLQSLKQQITDIINSVSDLRYDVAFNLSEDRFIIFKEISGSMDEYCLTVQEQVLKKTGVRLYIGVGPKCDTLDDFNKSYTLANVTLNIGKKMSRKDMIYFSKDFRLQLLLKQIGDKQKKEYMESFGEIFKLPIEKQSKDLFLTIRAYYENSMNAQKTAQALFIHRNTLLYRLSKFKELYDIDITVPYNCMLIYIGTILMDLD</sequence>
<dbReference type="EMBL" id="FQZV01000019">
    <property type="protein sequence ID" value="SHJ27884.1"/>
    <property type="molecule type" value="Genomic_DNA"/>
</dbReference>
<dbReference type="Pfam" id="PF17853">
    <property type="entry name" value="GGDEF_2"/>
    <property type="match status" value="1"/>
</dbReference>
<feature type="domain" description="CdaR GGDEF-like" evidence="4">
    <location>
        <begin position="146"/>
        <end position="274"/>
    </location>
</feature>
<dbReference type="OrthoDB" id="212459at2"/>
<comment type="similarity">
    <text evidence="1">Belongs to the CdaR family.</text>
</comment>
<evidence type="ECO:0000259" key="2">
    <source>
        <dbReference type="Pfam" id="PF05651"/>
    </source>
</evidence>
<feature type="domain" description="PucR C-terminal helix-turn-helix" evidence="3">
    <location>
        <begin position="328"/>
        <end position="380"/>
    </location>
</feature>